<organism evidence="4 5">
    <name type="scientific">Klebsiella pasteurii</name>
    <dbReference type="NCBI Taxonomy" id="2587529"/>
    <lineage>
        <taxon>Bacteria</taxon>
        <taxon>Pseudomonadati</taxon>
        <taxon>Pseudomonadota</taxon>
        <taxon>Gammaproteobacteria</taxon>
        <taxon>Enterobacterales</taxon>
        <taxon>Enterobacteriaceae</taxon>
        <taxon>Klebsiella/Raoultella group</taxon>
        <taxon>Klebsiella</taxon>
    </lineage>
</organism>
<dbReference type="NCBIfam" id="NF007393">
    <property type="entry name" value="PRK09919.1"/>
    <property type="match status" value="1"/>
</dbReference>
<sequence>MKWTIHNTLVCPYSGVAFSSISSLRFLKFILWYEADILLLPGESMKLYSSGVLINEQYHAIRVYNVTRYDETQWDKLRERPSCPYQSTATAAASCAYQAHCAIKRCPNDFSRGAPEQASGRRDVGQRMR</sequence>
<comment type="similarity">
    <text evidence="1">Belongs to the IraM/RssC family.</text>
</comment>
<dbReference type="GO" id="GO:0009267">
    <property type="term" value="P:cellular response to starvation"/>
    <property type="evidence" value="ECO:0007669"/>
    <property type="project" value="UniProtKB-UniRule"/>
</dbReference>
<dbReference type="EMBL" id="CABGGO010000028">
    <property type="protein sequence ID" value="VUS88746.1"/>
    <property type="molecule type" value="Genomic_DNA"/>
</dbReference>
<dbReference type="Pfam" id="PF11183">
    <property type="entry name" value="PmrD"/>
    <property type="match status" value="1"/>
</dbReference>
<proteinExistence type="inferred from homology"/>
<evidence type="ECO:0000313" key="5">
    <source>
        <dbReference type="Proteomes" id="UP000318567"/>
    </source>
</evidence>
<evidence type="ECO:0000313" key="2">
    <source>
        <dbReference type="EMBL" id="MDC0695751.1"/>
    </source>
</evidence>
<name>A0A9Q9SBH6_9ENTR</name>
<gene>
    <name evidence="4" type="primary">iraM_2</name>
    <name evidence="1 2" type="synonym">iraM</name>
    <name evidence="2" type="ORF">PIK62_24510</name>
    <name evidence="3" type="ORF">RYZ49_20250</name>
    <name evidence="4" type="ORF">SB6410_03917</name>
</gene>
<dbReference type="GO" id="GO:0005737">
    <property type="term" value="C:cytoplasm"/>
    <property type="evidence" value="ECO:0007669"/>
    <property type="project" value="UniProtKB-SubCell"/>
</dbReference>
<evidence type="ECO:0000313" key="7">
    <source>
        <dbReference type="Proteomes" id="UP001287436"/>
    </source>
</evidence>
<evidence type="ECO:0000313" key="4">
    <source>
        <dbReference type="EMBL" id="VUS88746.1"/>
    </source>
</evidence>
<comment type="function">
    <text evidence="1">Involved in the stabilization of the sigma stress factor RpoS.</text>
</comment>
<evidence type="ECO:0000313" key="3">
    <source>
        <dbReference type="EMBL" id="MDW2718134.1"/>
    </source>
</evidence>
<protein>
    <recommendedName>
        <fullName evidence="1">Anti-adapter protein IraM</fullName>
    </recommendedName>
</protein>
<keyword evidence="6" id="KW-1185">Reference proteome</keyword>
<reference evidence="2 6" key="2">
    <citation type="submission" date="2023-01" db="EMBL/GenBank/DDBJ databases">
        <authorList>
            <person name="Dale J."/>
        </authorList>
    </citation>
    <scope>NUCLEOTIDE SEQUENCE [LARGE SCALE GENOMIC DNA]</scope>
    <source>
        <strain evidence="2 6">2022EL-01098</strain>
    </source>
</reference>
<dbReference type="EMBL" id="JAWPBP010000019">
    <property type="protein sequence ID" value="MDW2718134.1"/>
    <property type="molecule type" value="Genomic_DNA"/>
</dbReference>
<dbReference type="InterPro" id="IPR014448">
    <property type="entry name" value="Anti-adapter_IraM"/>
</dbReference>
<evidence type="ECO:0000256" key="1">
    <source>
        <dbReference type="HAMAP-Rule" id="MF_01199"/>
    </source>
</evidence>
<keyword evidence="1" id="KW-0346">Stress response</keyword>
<comment type="caution">
    <text evidence="4">The sequence shown here is derived from an EMBL/GenBank/DDBJ whole genome shotgun (WGS) entry which is preliminary data.</text>
</comment>
<dbReference type="RefSeq" id="WP_049115948.1">
    <property type="nucleotide sequence ID" value="NZ_AP035775.1"/>
</dbReference>
<dbReference type="InterPro" id="IPR044854">
    <property type="entry name" value="IraM/PmrD"/>
</dbReference>
<dbReference type="HAMAP" id="MF_01199">
    <property type="entry name" value="Anti_adapt_IraM"/>
    <property type="match status" value="1"/>
</dbReference>
<accession>A0A9Q9SBH6</accession>
<dbReference type="Proteomes" id="UP001221816">
    <property type="component" value="Unassembled WGS sequence"/>
</dbReference>
<reference evidence="4 5" key="1">
    <citation type="submission" date="2019-07" db="EMBL/GenBank/DDBJ databases">
        <authorList>
            <person name="Brisse S."/>
            <person name="Rodrigues C."/>
            <person name="Thorpe H."/>
        </authorList>
    </citation>
    <scope>NUCLEOTIDE SEQUENCE [LARGE SCALE GENOMIC DNA]</scope>
    <source>
        <strain evidence="4">SB6410</strain>
    </source>
</reference>
<dbReference type="AlphaFoldDB" id="A0A9Q9SBH6"/>
<evidence type="ECO:0000313" key="6">
    <source>
        <dbReference type="Proteomes" id="UP001221816"/>
    </source>
</evidence>
<comment type="subcellular location">
    <subcellularLocation>
        <location evidence="1">Cytoplasm</location>
    </subcellularLocation>
</comment>
<dbReference type="EMBL" id="JAQNDI010000019">
    <property type="protein sequence ID" value="MDC0695751.1"/>
    <property type="molecule type" value="Genomic_DNA"/>
</dbReference>
<reference evidence="3 7" key="3">
    <citation type="submission" date="2023-10" db="EMBL/GenBank/DDBJ databases">
        <title>Fecal carriage and genetic characteristics of carbapenem-resistant Enterobacterales among healthy adults from four provinces of China.</title>
        <authorList>
            <person name="Li Y."/>
            <person name="Zhang R."/>
        </authorList>
    </citation>
    <scope>NUCLEOTIDE SEQUENCE [LARGE SCALE GENOMIC DNA]</scope>
    <source>
        <strain evidence="3 7">HN-157</strain>
    </source>
</reference>
<dbReference type="Proteomes" id="UP000318567">
    <property type="component" value="Unassembled WGS sequence"/>
</dbReference>
<dbReference type="Proteomes" id="UP001287436">
    <property type="component" value="Unassembled WGS sequence"/>
</dbReference>
<keyword evidence="1" id="KW-0963">Cytoplasm</keyword>